<reference evidence="2" key="1">
    <citation type="submission" date="2016-11" db="EMBL/GenBank/DDBJ databases">
        <authorList>
            <person name="Varghese N."/>
            <person name="Submissions S."/>
        </authorList>
    </citation>
    <scope>NUCLEOTIDE SEQUENCE [LARGE SCALE GENOMIC DNA]</scope>
    <source>
        <strain evidence="2">DSM 14826</strain>
    </source>
</reference>
<dbReference type="STRING" id="1120989.SAMN02745227_01089"/>
<dbReference type="RefSeq" id="WP_072906932.1">
    <property type="nucleotide sequence ID" value="NZ_FRAI01000009.1"/>
</dbReference>
<accession>A0A1M6NAY6</accession>
<dbReference type="Proteomes" id="UP000243547">
    <property type="component" value="Unassembled WGS sequence"/>
</dbReference>
<sequence>MVRRKKGDYQNYSYEIEEFKGVIDIPSSIDGAYYSTKVLKYFFTKKYLKSVIYQLFKNKTVEQLIDERVRNNQIISIQEHTSPVRTDGKIQYPNIVTDKDNLRYLLKYLKKYNLWYATGSEIADYYYLYTKTKIEKKYHGKYTIKTDVKNIGKELSVKVTGKNNNKIKINDKIINPIGNNKGEIFNIYIENIIFDIEVI</sequence>
<keyword evidence="2" id="KW-1185">Reference proteome</keyword>
<gene>
    <name evidence="1" type="ORF">SAMN02745227_01089</name>
</gene>
<name>A0A1M6NAY6_9FIRM</name>
<proteinExistence type="predicted"/>
<protein>
    <submittedName>
        <fullName evidence="1">Uncharacterized protein</fullName>
    </submittedName>
</protein>
<organism evidence="1 2">
    <name type="scientific">Anaerobranca californiensis DSM 14826</name>
    <dbReference type="NCBI Taxonomy" id="1120989"/>
    <lineage>
        <taxon>Bacteria</taxon>
        <taxon>Bacillati</taxon>
        <taxon>Bacillota</taxon>
        <taxon>Clostridia</taxon>
        <taxon>Eubacteriales</taxon>
        <taxon>Proteinivoracaceae</taxon>
        <taxon>Anaerobranca</taxon>
    </lineage>
</organism>
<evidence type="ECO:0000313" key="1">
    <source>
        <dbReference type="EMBL" id="SHJ92706.1"/>
    </source>
</evidence>
<evidence type="ECO:0000313" key="2">
    <source>
        <dbReference type="Proteomes" id="UP000243547"/>
    </source>
</evidence>
<dbReference type="AlphaFoldDB" id="A0A1M6NAY6"/>
<dbReference type="OrthoDB" id="2539239at2"/>
<dbReference type="EMBL" id="FRAI01000009">
    <property type="protein sequence ID" value="SHJ92706.1"/>
    <property type="molecule type" value="Genomic_DNA"/>
</dbReference>